<protein>
    <submittedName>
        <fullName evidence="2">Methyltransferase</fullName>
    </submittedName>
</protein>
<dbReference type="InterPro" id="IPR025714">
    <property type="entry name" value="Methyltranfer_dom"/>
</dbReference>
<name>A0A918XUE1_9PROT</name>
<organism evidence="2 3">
    <name type="scientific">Thalassobaculum fulvum</name>
    <dbReference type="NCBI Taxonomy" id="1633335"/>
    <lineage>
        <taxon>Bacteria</taxon>
        <taxon>Pseudomonadati</taxon>
        <taxon>Pseudomonadota</taxon>
        <taxon>Alphaproteobacteria</taxon>
        <taxon>Rhodospirillales</taxon>
        <taxon>Thalassobaculaceae</taxon>
        <taxon>Thalassobaculum</taxon>
    </lineage>
</organism>
<keyword evidence="2" id="KW-0808">Transferase</keyword>
<evidence type="ECO:0000313" key="3">
    <source>
        <dbReference type="Proteomes" id="UP000630353"/>
    </source>
</evidence>
<keyword evidence="2" id="KW-0489">Methyltransferase</keyword>
<sequence>MREQYERFPFPDHSKSRAVISALANSDDPARLSGSLFGGRADPSTWSILIAGGGTGEKTLGLAMLTRHFGTRIVHLDLSGRSIEVAEGFCRARGVDNVEFVQGSIHDIPSLLPGRRFDYVQCMGVLHHLPDPQAGLDRLAGVLTDGGALSLAVYADVGRTAVYLAREAMGVLTDGVASLDETVAIARSAMERLPKSNWLRSDPAMMLHIGRHGDNALLDAILHARDVAYDAYSFRALLDGSGLVFADHCEPFQKMVYDVRGYRFPADLRRRVEALPELARKRFLELFHGRLVVQSAYASRGAARRAPFVDDMIPHRTIFTNIRWTLDTEGRVELRDTRFGGLRMQVGGAATFYLLSVNEVRTNGEIFDLMIAKQPAFGDRDTLRQRLEKELEPLFRYDLISLCDRPFRAAT</sequence>
<dbReference type="EMBL" id="BMZS01000007">
    <property type="protein sequence ID" value="GHD54564.1"/>
    <property type="molecule type" value="Genomic_DNA"/>
</dbReference>
<accession>A0A918XUE1</accession>
<evidence type="ECO:0000259" key="1">
    <source>
        <dbReference type="Pfam" id="PF13847"/>
    </source>
</evidence>
<feature type="domain" description="Methyltransferase" evidence="1">
    <location>
        <begin position="51"/>
        <end position="152"/>
    </location>
</feature>
<dbReference type="AlphaFoldDB" id="A0A918XUE1"/>
<reference evidence="2" key="1">
    <citation type="journal article" date="2014" name="Int. J. Syst. Evol. Microbiol.">
        <title>Complete genome sequence of Corynebacterium casei LMG S-19264T (=DSM 44701T), isolated from a smear-ripened cheese.</title>
        <authorList>
            <consortium name="US DOE Joint Genome Institute (JGI-PGF)"/>
            <person name="Walter F."/>
            <person name="Albersmeier A."/>
            <person name="Kalinowski J."/>
            <person name="Ruckert C."/>
        </authorList>
    </citation>
    <scope>NUCLEOTIDE SEQUENCE</scope>
    <source>
        <strain evidence="2">KCTC 42651</strain>
    </source>
</reference>
<dbReference type="InterPro" id="IPR029063">
    <property type="entry name" value="SAM-dependent_MTases_sf"/>
</dbReference>
<dbReference type="Pfam" id="PF13847">
    <property type="entry name" value="Methyltransf_31"/>
    <property type="match status" value="1"/>
</dbReference>
<comment type="caution">
    <text evidence="2">The sequence shown here is derived from an EMBL/GenBank/DDBJ whole genome shotgun (WGS) entry which is preliminary data.</text>
</comment>
<dbReference type="GO" id="GO:0008168">
    <property type="term" value="F:methyltransferase activity"/>
    <property type="evidence" value="ECO:0007669"/>
    <property type="project" value="UniProtKB-KW"/>
</dbReference>
<reference evidence="2" key="2">
    <citation type="submission" date="2020-09" db="EMBL/GenBank/DDBJ databases">
        <authorList>
            <person name="Sun Q."/>
            <person name="Kim S."/>
        </authorList>
    </citation>
    <scope>NUCLEOTIDE SEQUENCE</scope>
    <source>
        <strain evidence="2">KCTC 42651</strain>
    </source>
</reference>
<keyword evidence="3" id="KW-1185">Reference proteome</keyword>
<dbReference type="CDD" id="cd02440">
    <property type="entry name" value="AdoMet_MTases"/>
    <property type="match status" value="1"/>
</dbReference>
<dbReference type="GO" id="GO:0032259">
    <property type="term" value="P:methylation"/>
    <property type="evidence" value="ECO:0007669"/>
    <property type="project" value="UniProtKB-KW"/>
</dbReference>
<dbReference type="SUPFAM" id="SSF53335">
    <property type="entry name" value="S-adenosyl-L-methionine-dependent methyltransferases"/>
    <property type="match status" value="1"/>
</dbReference>
<dbReference type="Proteomes" id="UP000630353">
    <property type="component" value="Unassembled WGS sequence"/>
</dbReference>
<evidence type="ECO:0000313" key="2">
    <source>
        <dbReference type="EMBL" id="GHD54564.1"/>
    </source>
</evidence>
<proteinExistence type="predicted"/>
<dbReference type="Gene3D" id="3.40.50.150">
    <property type="entry name" value="Vaccinia Virus protein VP39"/>
    <property type="match status" value="1"/>
</dbReference>
<gene>
    <name evidence="2" type="ORF">GCM10017083_32230</name>
</gene>